<dbReference type="EMBL" id="CP001841">
    <property type="protein sequence ID" value="AEF82991.1"/>
    <property type="molecule type" value="Genomic_DNA"/>
</dbReference>
<name>F5Y9V3_LEAAZ</name>
<dbReference type="Pfam" id="PF04685">
    <property type="entry name" value="DUF608"/>
    <property type="match status" value="1"/>
</dbReference>
<organism evidence="2 3">
    <name type="scientific">Leadbettera azotonutricia (strain ATCC BAA-888 / DSM 13862 / ZAS-9)</name>
    <name type="common">Treponema azotonutricium</name>
    <dbReference type="NCBI Taxonomy" id="545695"/>
    <lineage>
        <taxon>Bacteria</taxon>
        <taxon>Pseudomonadati</taxon>
        <taxon>Spirochaetota</taxon>
        <taxon>Spirochaetia</taxon>
        <taxon>Spirochaetales</taxon>
        <taxon>Breznakiellaceae</taxon>
        <taxon>Leadbettera</taxon>
    </lineage>
</organism>
<evidence type="ECO:0000259" key="1">
    <source>
        <dbReference type="Pfam" id="PF04685"/>
    </source>
</evidence>
<gene>
    <name evidence="2" type="ordered locus">TREAZ_3166</name>
</gene>
<reference evidence="2 3" key="2">
    <citation type="journal article" date="2011" name="ISME J.">
        <title>RNA-seq reveals cooperative metabolic interactions between two termite-gut spirochete species in co-culture.</title>
        <authorList>
            <person name="Rosenthal A.Z."/>
            <person name="Matson E.G."/>
            <person name="Eldar A."/>
            <person name="Leadbetter J.R."/>
        </authorList>
    </citation>
    <scope>NUCLEOTIDE SEQUENCE [LARGE SCALE GENOMIC DNA]</scope>
    <source>
        <strain evidence="3">ATCC BAA-888 / DSM 13862 / ZAS-9</strain>
    </source>
</reference>
<dbReference type="InParanoid" id="F5Y9V3"/>
<dbReference type="InterPro" id="IPR006775">
    <property type="entry name" value="GH116_catalytic"/>
</dbReference>
<accession>F5Y9V3</accession>
<feature type="domain" description="Glycosyl-hydrolase family 116 catalytic region" evidence="1">
    <location>
        <begin position="5"/>
        <end position="70"/>
    </location>
</feature>
<reference evidence="3" key="1">
    <citation type="submission" date="2009-12" db="EMBL/GenBank/DDBJ databases">
        <title>Complete sequence of Treponema azotonutricium strain ZAS-9.</title>
        <authorList>
            <person name="Tetu S.G."/>
            <person name="Matson E."/>
            <person name="Ren Q."/>
            <person name="Seshadri R."/>
            <person name="Elbourne L."/>
            <person name="Hassan K.A."/>
            <person name="Durkin A."/>
            <person name="Radune D."/>
            <person name="Mohamoud Y."/>
            <person name="Shay R."/>
            <person name="Jin S."/>
            <person name="Zhang X."/>
            <person name="Lucey K."/>
            <person name="Ballor N.R."/>
            <person name="Ottesen E."/>
            <person name="Rosenthal R."/>
            <person name="Allen A."/>
            <person name="Leadbetter J.R."/>
            <person name="Paulsen I.T."/>
        </authorList>
    </citation>
    <scope>NUCLEOTIDE SEQUENCE [LARGE SCALE GENOMIC DNA]</scope>
    <source>
        <strain evidence="3">ATCC BAA-888 / DSM 13862 / ZAS-9</strain>
    </source>
</reference>
<proteinExistence type="predicted"/>
<evidence type="ECO:0000313" key="2">
    <source>
        <dbReference type="EMBL" id="AEF82991.1"/>
    </source>
</evidence>
<dbReference type="AlphaFoldDB" id="F5Y9V3"/>
<keyword evidence="3" id="KW-1185">Reference proteome</keyword>
<dbReference type="GO" id="GO:0004553">
    <property type="term" value="F:hydrolase activity, hydrolyzing O-glycosyl compounds"/>
    <property type="evidence" value="ECO:0007669"/>
    <property type="project" value="InterPro"/>
</dbReference>
<dbReference type="HOGENOM" id="CLU_1786035_0_0_12"/>
<dbReference type="Proteomes" id="UP000009222">
    <property type="component" value="Chromosome"/>
</dbReference>
<dbReference type="eggNOG" id="COG4354">
    <property type="taxonomic scope" value="Bacteria"/>
</dbReference>
<protein>
    <recommendedName>
        <fullName evidence="1">Glycosyl-hydrolase family 116 catalytic region domain-containing protein</fullName>
    </recommendedName>
</protein>
<sequence>MGGRPAIPFVYCDEVWSGIEYQVASHLIYEGFTAEGLQIVEACRARHDGFKRSPWNEVECGHHYARSLASYGVLLALTGFRCDAVNKKLYFKPAMNQDNFKGFFCCASGWGIYHQTKNADGSFKGSIETLYGNFDGYNLIIGQEI</sequence>
<dbReference type="STRING" id="545695.TREAZ_3166"/>
<dbReference type="KEGG" id="taz:TREAZ_3166"/>
<evidence type="ECO:0000313" key="3">
    <source>
        <dbReference type="Proteomes" id="UP000009222"/>
    </source>
</evidence>